<dbReference type="Gramene" id="ONIVA01G11860.1">
    <property type="protein sequence ID" value="ONIVA01G11860.1"/>
    <property type="gene ID" value="ONIVA01G11860"/>
</dbReference>
<evidence type="ECO:0000256" key="12">
    <source>
        <dbReference type="SAM" id="Phobius"/>
    </source>
</evidence>
<proteinExistence type="inferred from homology"/>
<comment type="similarity">
    <text evidence="3">Belongs to the SLAC1 S-type anion channel family.</text>
</comment>
<evidence type="ECO:0000256" key="9">
    <source>
        <dbReference type="ARBA" id="ARBA00023065"/>
    </source>
</evidence>
<evidence type="ECO:0000256" key="3">
    <source>
        <dbReference type="ARBA" id="ARBA00007808"/>
    </source>
</evidence>
<dbReference type="AlphaFoldDB" id="A0A0E0FJE9"/>
<evidence type="ECO:0000256" key="2">
    <source>
        <dbReference type="ARBA" id="ARBA00004236"/>
    </source>
</evidence>
<feature type="transmembrane region" description="Helical" evidence="12">
    <location>
        <begin position="124"/>
        <end position="143"/>
    </location>
</feature>
<dbReference type="InterPro" id="IPR030183">
    <property type="entry name" value="SLAC/SLAH"/>
</dbReference>
<reference evidence="13" key="1">
    <citation type="submission" date="2015-04" db="UniProtKB">
        <authorList>
            <consortium name="EnsemblPlants"/>
        </authorList>
    </citation>
    <scope>IDENTIFICATION</scope>
    <source>
        <strain evidence="13">SL10</strain>
    </source>
</reference>
<evidence type="ECO:0000256" key="10">
    <source>
        <dbReference type="ARBA" id="ARBA00023136"/>
    </source>
</evidence>
<evidence type="ECO:0000256" key="8">
    <source>
        <dbReference type="ARBA" id="ARBA00022989"/>
    </source>
</evidence>
<evidence type="ECO:0000256" key="4">
    <source>
        <dbReference type="ARBA" id="ARBA00011233"/>
    </source>
</evidence>
<feature type="transmembrane region" description="Helical" evidence="12">
    <location>
        <begin position="329"/>
        <end position="355"/>
    </location>
</feature>
<dbReference type="InterPro" id="IPR004695">
    <property type="entry name" value="SLAC1/Mae1/Ssu1/TehA"/>
</dbReference>
<evidence type="ECO:0000313" key="13">
    <source>
        <dbReference type="EnsemblPlants" id="ONIVA01G11860.1"/>
    </source>
</evidence>
<dbReference type="GO" id="GO:0006873">
    <property type="term" value="P:intracellular monoatomic ion homeostasis"/>
    <property type="evidence" value="ECO:0007669"/>
    <property type="project" value="InterPro"/>
</dbReference>
<accession>A0A0E0FJE9</accession>
<organism evidence="13">
    <name type="scientific">Oryza nivara</name>
    <name type="common">Indian wild rice</name>
    <name type="synonym">Oryza sativa f. spontanea</name>
    <dbReference type="NCBI Taxonomy" id="4536"/>
    <lineage>
        <taxon>Eukaryota</taxon>
        <taxon>Viridiplantae</taxon>
        <taxon>Streptophyta</taxon>
        <taxon>Embryophyta</taxon>
        <taxon>Tracheophyta</taxon>
        <taxon>Spermatophyta</taxon>
        <taxon>Magnoliopsida</taxon>
        <taxon>Liliopsida</taxon>
        <taxon>Poales</taxon>
        <taxon>Poaceae</taxon>
        <taxon>BOP clade</taxon>
        <taxon>Oryzoideae</taxon>
        <taxon>Oryzeae</taxon>
        <taxon>Oryzinae</taxon>
        <taxon>Oryza</taxon>
    </lineage>
</organism>
<sequence>MDTSSRSLKPFAASSIDGGVASTKPAAAPVVARFGMLTRFHAGYFRISLALSGQALLWRTLSDASTDPRALGPVVRSLPSAAFVLLWSLALLTLVALCALYAARCLLRFPAVRAEFRHHVAMNYLFAPWISWLLLLQAAPPLLLRPDARPYRALWWAFSLPILALDVKVYGQWFTRGRKFLSMVANPASHITVIGNLVTARAAARMGWHEGAVAMFAVGAAHYLVLFVTLYQRFLGSDSLPAMLRPVFFLFFAAPSMASLAWDAISASFDTCCKMLFFLSLFLFASLVSRPTLFKRAMRRFSVAWWAYSFPLTVLALAAAEYAQEVREVAASVLMLALAIISVAVTLALMVFTVLRTNDLLPHDDPFSCPPLAR</sequence>
<dbReference type="FunFam" id="1.50.10.150:FF:000003">
    <property type="entry name" value="S-type anion channel SLAH1"/>
    <property type="match status" value="1"/>
</dbReference>
<evidence type="ECO:0000256" key="1">
    <source>
        <dbReference type="ARBA" id="ARBA00004127"/>
    </source>
</evidence>
<dbReference type="PANTHER" id="PTHR31269">
    <property type="entry name" value="S-TYPE ANION CHANNEL SLAH3"/>
    <property type="match status" value="1"/>
</dbReference>
<keyword evidence="6" id="KW-1003">Cell membrane</keyword>
<comment type="subunit">
    <text evidence="4">Homotrimer.</text>
</comment>
<feature type="transmembrane region" description="Helical" evidence="12">
    <location>
        <begin position="243"/>
        <end position="262"/>
    </location>
</feature>
<feature type="transmembrane region" description="Helical" evidence="12">
    <location>
        <begin position="81"/>
        <end position="103"/>
    </location>
</feature>
<dbReference type="Proteomes" id="UP000006591">
    <property type="component" value="Chromosome 1"/>
</dbReference>
<dbReference type="HOGENOM" id="CLU_044414_2_0_1"/>
<keyword evidence="9" id="KW-0406">Ion transport</keyword>
<dbReference type="Gene3D" id="1.50.10.150">
    <property type="entry name" value="Voltage-dependent anion channel"/>
    <property type="match status" value="1"/>
</dbReference>
<feature type="transmembrane region" description="Helical" evidence="12">
    <location>
        <begin position="180"/>
        <end position="200"/>
    </location>
</feature>
<dbReference type="PANTHER" id="PTHR31269:SF22">
    <property type="entry name" value="OS01G0247700 PROTEIN"/>
    <property type="match status" value="1"/>
</dbReference>
<evidence type="ECO:0000313" key="14">
    <source>
        <dbReference type="Proteomes" id="UP000006591"/>
    </source>
</evidence>
<dbReference type="GO" id="GO:0012505">
    <property type="term" value="C:endomembrane system"/>
    <property type="evidence" value="ECO:0007669"/>
    <property type="project" value="UniProtKB-SubCell"/>
</dbReference>
<dbReference type="eggNOG" id="ENOG502QSGW">
    <property type="taxonomic scope" value="Eukaryota"/>
</dbReference>
<reference evidence="13" key="2">
    <citation type="submission" date="2018-04" db="EMBL/GenBank/DDBJ databases">
        <title>OnivRS2 (Oryza nivara Reference Sequence Version 2).</title>
        <authorList>
            <person name="Zhang J."/>
            <person name="Kudrna D."/>
            <person name="Lee S."/>
            <person name="Talag J."/>
            <person name="Rajasekar S."/>
            <person name="Welchert J."/>
            <person name="Hsing Y.-I."/>
            <person name="Wing R.A."/>
        </authorList>
    </citation>
    <scope>NUCLEOTIDE SEQUENCE [LARGE SCALE GENOMIC DNA]</scope>
</reference>
<dbReference type="EnsemblPlants" id="ONIVA01G11860.1">
    <property type="protein sequence ID" value="ONIVA01G11860.1"/>
    <property type="gene ID" value="ONIVA01G11860"/>
</dbReference>
<evidence type="ECO:0000256" key="5">
    <source>
        <dbReference type="ARBA" id="ARBA00022448"/>
    </source>
</evidence>
<evidence type="ECO:0000256" key="6">
    <source>
        <dbReference type="ARBA" id="ARBA00022475"/>
    </source>
</evidence>
<evidence type="ECO:0000256" key="11">
    <source>
        <dbReference type="ARBA" id="ARBA00054248"/>
    </source>
</evidence>
<feature type="transmembrane region" description="Helical" evidence="12">
    <location>
        <begin position="155"/>
        <end position="173"/>
    </location>
</feature>
<feature type="transmembrane region" description="Helical" evidence="12">
    <location>
        <begin position="43"/>
        <end position="61"/>
    </location>
</feature>
<protein>
    <submittedName>
        <fullName evidence="13">Uncharacterized protein</fullName>
    </submittedName>
</protein>
<comment type="function">
    <text evidence="11">Slow, weak voltage-dependent S-type anion efflux channel involved in maintenance of anion homeostasis.</text>
</comment>
<keyword evidence="14" id="KW-1185">Reference proteome</keyword>
<dbReference type="Pfam" id="PF03595">
    <property type="entry name" value="SLAC1"/>
    <property type="match status" value="1"/>
</dbReference>
<dbReference type="CDD" id="cd09323">
    <property type="entry name" value="TDT_SLAC1_like"/>
    <property type="match status" value="1"/>
</dbReference>
<feature type="transmembrane region" description="Helical" evidence="12">
    <location>
        <begin position="274"/>
        <end position="293"/>
    </location>
</feature>
<name>A0A0E0FJE9_ORYNI</name>
<comment type="subcellular location">
    <subcellularLocation>
        <location evidence="2">Cell membrane</location>
    </subcellularLocation>
    <subcellularLocation>
        <location evidence="1">Endomembrane system</location>
        <topology evidence="1">Multi-pass membrane protein</topology>
    </subcellularLocation>
</comment>
<keyword evidence="8 12" id="KW-1133">Transmembrane helix</keyword>
<dbReference type="GO" id="GO:0005886">
    <property type="term" value="C:plasma membrane"/>
    <property type="evidence" value="ECO:0007669"/>
    <property type="project" value="UniProtKB-SubCell"/>
</dbReference>
<dbReference type="InterPro" id="IPR038665">
    <property type="entry name" value="Voltage-dep_anion_channel_sf"/>
</dbReference>
<dbReference type="GO" id="GO:0008308">
    <property type="term" value="F:voltage-gated monoatomic anion channel activity"/>
    <property type="evidence" value="ECO:0007669"/>
    <property type="project" value="InterPro"/>
</dbReference>
<keyword evidence="7 12" id="KW-0812">Transmembrane</keyword>
<keyword evidence="5" id="KW-0813">Transport</keyword>
<keyword evidence="10 12" id="KW-0472">Membrane</keyword>
<evidence type="ECO:0000256" key="7">
    <source>
        <dbReference type="ARBA" id="ARBA00022692"/>
    </source>
</evidence>
<dbReference type="OMA" id="HEVKGIM"/>
<feature type="transmembrane region" description="Helical" evidence="12">
    <location>
        <begin position="212"/>
        <end position="231"/>
    </location>
</feature>
<feature type="transmembrane region" description="Helical" evidence="12">
    <location>
        <begin position="305"/>
        <end position="323"/>
    </location>
</feature>